<comment type="caution">
    <text evidence="1">The sequence shown here is derived from an EMBL/GenBank/DDBJ whole genome shotgun (WGS) entry which is preliminary data.</text>
</comment>
<dbReference type="AlphaFoldDB" id="A0A2T5H9V2"/>
<dbReference type="Proteomes" id="UP000244128">
    <property type="component" value="Unassembled WGS sequence"/>
</dbReference>
<dbReference type="Pfam" id="PF05930">
    <property type="entry name" value="Phage_AlpA"/>
    <property type="match status" value="1"/>
</dbReference>
<dbReference type="RefSeq" id="WP_107804394.1">
    <property type="nucleotide sequence ID" value="NZ_QAOI01000038.1"/>
</dbReference>
<gene>
    <name evidence="1" type="ORF">C8R26_13813</name>
</gene>
<dbReference type="InterPro" id="IPR010260">
    <property type="entry name" value="AlpA"/>
</dbReference>
<reference evidence="1 2" key="1">
    <citation type="submission" date="2018-04" db="EMBL/GenBank/DDBJ databases">
        <title>Active sludge and wastewater microbial communities from Klosterneuburg, Austria.</title>
        <authorList>
            <person name="Wagner M."/>
        </authorList>
    </citation>
    <scope>NUCLEOTIDE SEQUENCE [LARGE SCALE GENOMIC DNA]</scope>
    <source>
        <strain evidence="1 2">Nm49</strain>
    </source>
</reference>
<organism evidence="1 2">
    <name type="scientific">Nitrosomonas oligotropha</name>
    <dbReference type="NCBI Taxonomy" id="42354"/>
    <lineage>
        <taxon>Bacteria</taxon>
        <taxon>Pseudomonadati</taxon>
        <taxon>Pseudomonadota</taxon>
        <taxon>Betaproteobacteria</taxon>
        <taxon>Nitrosomonadales</taxon>
        <taxon>Nitrosomonadaceae</taxon>
        <taxon>Nitrosomonas</taxon>
    </lineage>
</organism>
<proteinExistence type="predicted"/>
<evidence type="ECO:0000313" key="2">
    <source>
        <dbReference type="Proteomes" id="UP000244128"/>
    </source>
</evidence>
<protein>
    <submittedName>
        <fullName evidence="1">AlpA family transcriptional regulator</fullName>
    </submittedName>
</protein>
<accession>A0A2T5H9V2</accession>
<sequence>MKTINASIPEALKNFDQLPDTANVRQPVVQGLYGCSAASVWRGVKDGRIPKPRKLSPRTTCWNVGELRAALIAAGNQEA</sequence>
<name>A0A2T5H9V2_9PROT</name>
<evidence type="ECO:0000313" key="1">
    <source>
        <dbReference type="EMBL" id="PTQ68368.1"/>
    </source>
</evidence>
<dbReference type="EMBL" id="QAOI01000038">
    <property type="protein sequence ID" value="PTQ68368.1"/>
    <property type="molecule type" value="Genomic_DNA"/>
</dbReference>